<sequence length="165" mass="18615">MSRRLTTAAVLALAIPAALAPFPALAAPKTYLIKNDDRCLTYAADHTPAELGFRAQANYCPSTEFDGYLWRRTARSQLAVTYRGRTYCLGAPKGTAVQVGRCSGDKRQQFTFPVVKQGVWDTVIQIRWKHLRNLCLHHNVRRPWEISAVTCGRSGSDQHWVMVRR</sequence>
<name>A0A1M4EC07_9ACTN</name>
<dbReference type="Gene3D" id="2.80.10.50">
    <property type="match status" value="1"/>
</dbReference>
<dbReference type="InterPro" id="IPR035992">
    <property type="entry name" value="Ricin_B-like_lectins"/>
</dbReference>
<keyword evidence="1" id="KW-0732">Signal</keyword>
<organism evidence="2">
    <name type="scientific">Nonomuraea gerenzanensis</name>
    <dbReference type="NCBI Taxonomy" id="93944"/>
    <lineage>
        <taxon>Bacteria</taxon>
        <taxon>Bacillati</taxon>
        <taxon>Actinomycetota</taxon>
        <taxon>Actinomycetes</taxon>
        <taxon>Streptosporangiales</taxon>
        <taxon>Streptosporangiaceae</taxon>
        <taxon>Nonomuraea</taxon>
    </lineage>
</organism>
<protein>
    <submittedName>
        <fullName evidence="2">Uncharacterized protein</fullName>
    </submittedName>
</protein>
<dbReference type="EMBL" id="LT559118">
    <property type="protein sequence ID" value="SBO96330.1"/>
    <property type="molecule type" value="Genomic_DNA"/>
</dbReference>
<accession>A0A1M4EC07</accession>
<evidence type="ECO:0000256" key="1">
    <source>
        <dbReference type="SAM" id="SignalP"/>
    </source>
</evidence>
<dbReference type="RefSeq" id="WP_225275641.1">
    <property type="nucleotide sequence ID" value="NZ_CP084058.1"/>
</dbReference>
<dbReference type="PROSITE" id="PS50231">
    <property type="entry name" value="RICIN_B_LECTIN"/>
    <property type="match status" value="1"/>
</dbReference>
<feature type="chain" id="PRO_5012883419" evidence="1">
    <location>
        <begin position="27"/>
        <end position="165"/>
    </location>
</feature>
<evidence type="ECO:0000313" key="2">
    <source>
        <dbReference type="EMBL" id="SBO96330.1"/>
    </source>
</evidence>
<proteinExistence type="predicted"/>
<reference evidence="2" key="1">
    <citation type="submission" date="2016-04" db="EMBL/GenBank/DDBJ databases">
        <authorList>
            <person name="Evans L.H."/>
            <person name="Alamgir A."/>
            <person name="Owens N."/>
            <person name="Weber N.D."/>
            <person name="Virtaneva K."/>
            <person name="Barbian K."/>
            <person name="Babar A."/>
            <person name="Rosenke K."/>
        </authorList>
    </citation>
    <scope>NUCLEOTIDE SEQUENCE</scope>
    <source>
        <strain evidence="2">Nono1</strain>
    </source>
</reference>
<dbReference type="AlphaFoldDB" id="A0A1M4EC07"/>
<feature type="signal peptide" evidence="1">
    <location>
        <begin position="1"/>
        <end position="26"/>
    </location>
</feature>
<dbReference type="SUPFAM" id="SSF50370">
    <property type="entry name" value="Ricin B-like lectins"/>
    <property type="match status" value="1"/>
</dbReference>
<gene>
    <name evidence="2" type="ORF">BN4615_P5846</name>
</gene>